<dbReference type="InterPro" id="IPR000159">
    <property type="entry name" value="RA_dom"/>
</dbReference>
<feature type="domain" description="PDZ" evidence="3">
    <location>
        <begin position="47"/>
        <end position="124"/>
    </location>
</feature>
<dbReference type="CDD" id="cd17169">
    <property type="entry name" value="FERM_F1_FRMPD3"/>
    <property type="match status" value="1"/>
</dbReference>
<dbReference type="Pfam" id="PF00595">
    <property type="entry name" value="PDZ"/>
    <property type="match status" value="1"/>
</dbReference>
<feature type="domain" description="Ras-associating" evidence="4">
    <location>
        <begin position="187"/>
        <end position="239"/>
    </location>
</feature>
<dbReference type="SMART" id="SM00295">
    <property type="entry name" value="B41"/>
    <property type="match status" value="1"/>
</dbReference>
<feature type="region of interest" description="Disordered" evidence="1">
    <location>
        <begin position="677"/>
        <end position="729"/>
    </location>
</feature>
<reference evidence="5 6" key="1">
    <citation type="submission" date="2015-08" db="EMBL/GenBank/DDBJ databases">
        <title>The genome of the Asian arowana (Scleropages formosus).</title>
        <authorList>
            <person name="Tan M.H."/>
            <person name="Gan H.M."/>
            <person name="Croft L.J."/>
            <person name="Austin C.M."/>
        </authorList>
    </citation>
    <scope>NUCLEOTIDE SEQUENCE [LARGE SCALE GENOMIC DNA]</scope>
    <source>
        <strain evidence="5">Aro1</strain>
    </source>
</reference>
<evidence type="ECO:0000259" key="2">
    <source>
        <dbReference type="PROSITE" id="PS50057"/>
    </source>
</evidence>
<evidence type="ECO:0000313" key="5">
    <source>
        <dbReference type="EMBL" id="KPP68870.1"/>
    </source>
</evidence>
<dbReference type="PANTHER" id="PTHR46221">
    <property type="entry name" value="FERM AND PDZ DOMAIN-CONTAINING PROTEIN FAMILY MEMBER"/>
    <property type="match status" value="1"/>
</dbReference>
<feature type="compositionally biased region" description="Polar residues" evidence="1">
    <location>
        <begin position="953"/>
        <end position="962"/>
    </location>
</feature>
<dbReference type="SUPFAM" id="SSF47031">
    <property type="entry name" value="Second domain of FERM"/>
    <property type="match status" value="1"/>
</dbReference>
<dbReference type="GO" id="GO:0007165">
    <property type="term" value="P:signal transduction"/>
    <property type="evidence" value="ECO:0007669"/>
    <property type="project" value="InterPro"/>
</dbReference>
<name>A0A0P7U432_SCLFO</name>
<dbReference type="Gene3D" id="2.30.29.30">
    <property type="entry name" value="Pleckstrin-homology domain (PH domain)/Phosphotyrosine-binding domain (PTB)"/>
    <property type="match status" value="1"/>
</dbReference>
<dbReference type="PANTHER" id="PTHR46221:SF1">
    <property type="entry name" value="FERM AND PDZ DOMAIN-CONTAINING PROTEIN 3"/>
    <property type="match status" value="1"/>
</dbReference>
<dbReference type="InterPro" id="IPR019749">
    <property type="entry name" value="Band_41_domain"/>
</dbReference>
<dbReference type="STRING" id="113540.ENSSFOP00015006074"/>
<accession>A0A0P7U432</accession>
<evidence type="ECO:0000259" key="3">
    <source>
        <dbReference type="PROSITE" id="PS50106"/>
    </source>
</evidence>
<dbReference type="Gene3D" id="1.20.80.10">
    <property type="match status" value="1"/>
</dbReference>
<dbReference type="InterPro" id="IPR019748">
    <property type="entry name" value="FERM_central"/>
</dbReference>
<dbReference type="Gene3D" id="3.10.20.90">
    <property type="entry name" value="Phosphatidylinositol 3-kinase Catalytic Subunit, Chain A, domain 1"/>
    <property type="match status" value="1"/>
</dbReference>
<feature type="region of interest" description="Disordered" evidence="1">
    <location>
        <begin position="568"/>
        <end position="604"/>
    </location>
</feature>
<proteinExistence type="predicted"/>
<feature type="compositionally biased region" description="Polar residues" evidence="1">
    <location>
        <begin position="972"/>
        <end position="984"/>
    </location>
</feature>
<dbReference type="PROSITE" id="PS50057">
    <property type="entry name" value="FERM_3"/>
    <property type="match status" value="1"/>
</dbReference>
<dbReference type="SMART" id="SM00228">
    <property type="entry name" value="PDZ"/>
    <property type="match status" value="1"/>
</dbReference>
<gene>
    <name evidence="5" type="ORF">Z043_112417</name>
</gene>
<dbReference type="SUPFAM" id="SSF50729">
    <property type="entry name" value="PH domain-like"/>
    <property type="match status" value="1"/>
</dbReference>
<dbReference type="InterPro" id="IPR014352">
    <property type="entry name" value="FERM/acyl-CoA-bd_prot_sf"/>
</dbReference>
<dbReference type="Gene3D" id="2.30.42.10">
    <property type="match status" value="1"/>
</dbReference>
<sequence>VFSLKVNRATLGQGNRGRNNTLKRSPAMLHSYDGMDSDRVIPGSARQVCIQRHRSHGFGFVAAGERPVVVRSVFADGPSNEKLHPGDQILAINEIPVRDIAREKVIDLVRSCKESIVLTVQQPLQVSHKSAFISAAKKAHLRTNPIKVRFSEQVYSSDPESIFFSAPRAVHPQTMLKDDSLLLIPNILKVFLENGQIKSFTFDSRTTVRDVISSLQDRLSLRYIEHFALVLESGGLEQKHEFYLLQETQPLSHVVERTYFQGMKCLFRICFFPKDPADLLRRDPAAFEYLYIQSRNDVIKERCGADWKLDVVLKLAALHIYITVSSARPNQKISLKHVEKQWGLEPFLPLNLLPSVKEKNVCKSLAQLLKTYQHPPPSGSKVPPLQGKLQYLRVLNDLPPFGCFIFHSVGLDGKQTAMDLLVGPRHGISHVVDLKNNLTTVLVEFRRVAKVQLFHKSQSMARVEPLVLLMEWPDASNFACLIAGYYKLYVDPKKIIYCQSSGHSCMAKPDYRRDHMNPWPVSLSPGSNKKEEAAVREKQLKDWAQCFPHGSPGLCHHFLNEKQQLQEFKHQGQGPADVGENNTDEQQGRPCTKSDPTFKCHEPITMDGRQNLDAEFRDGAKTADPCQQPECFYCDSCKGKMKAAVEVHCSQRSTLRQSSASCESCYASAVDLMSLPLPGRKEGEEEDEDGGKMLMPAPPTIAAPPPGFRDNSSDEDDLKKECKAPDGVVSTEPVPVTLIDAVTTRTVRDRAKELDDALLSTLQALEALSASEDCPHHFQQPSHATGLIVLAAITPESSHDPSHDSNSSELTDVSEMMLAMKQNQNPAYLLAHHINTDCIFSHNDFPLCIPSCNKQNLERGISCEICTAPHPKHLVFSKSVTPRLTSKEESSMLTSPRKGFNRRNSKHGIASHTTVELKVNDPSDWTQHSTDLKGLSSSLSTNIKEKAKDVKGNISSPSTDTTKNCEYEKQRTSVSPSQEITSKASPMHSFVETDNDNIHPTGTTQEAKTTSGSPNNTYGTKGLFSEDVFCTCSFHSNHGFSQTKEMMVFHSSSPTDDERLHAKAKGIQADCSRKYQIQGPGFNITKNSLLPPPKSSPVIPAKATYIGKSEVKSKDFSEPQRCPKSLHSQVEMTKAVNCADTIPASGSRTKFNNKTKSQHSGPLLSFRNFFSATFPARQRHETGQKQDRLQKVREYESEFLEELLKPGTASTESQSQEVSTVPFDTPYLCRAHTNHLKKTPGFSREEKKNCDCKNLGYGYPLPDTQVGFAMECKEQERTVSKTPPLLTKNSCFHGGSSISQAFEIKTTRIRSTSLESSEHHGESLSCMPTCTSHSSCIGNPYYKKLMCSNKVDDNEQMPVYAEVRTVRNKKAEKEKEQVSATRVSAATEPTYAQVGYGKRKGVFSILRKDRVREGLVETGKVMLELHSEEDDDYCSFCFCYRKCEESYKSSEKVELSYSVPLEAMQLDVHALSVVSNALQVLEAEDCCKEDAKKEEKAQSPEIDLRGSTTLEGSLKRVEALQQKTFSLPSAFLDAQLDANELLGILRQFAHNLQAENKPQPQARRLREFKVQLTRCFKEFRVSCQRMAAVEKSPIVMLSAISASFQVLCSLMQTFIWLLQAMHSEGQRLQLLYKVEEVALNYTLLLRAAEESMTHSSCTPENLNCDSPLCISANVDLF</sequence>
<feature type="region of interest" description="Disordered" evidence="1">
    <location>
        <begin position="948"/>
        <end position="985"/>
    </location>
</feature>
<dbReference type="InterPro" id="IPR029071">
    <property type="entry name" value="Ubiquitin-like_domsf"/>
</dbReference>
<dbReference type="SUPFAM" id="SSF50156">
    <property type="entry name" value="PDZ domain-like"/>
    <property type="match status" value="1"/>
</dbReference>
<dbReference type="Pfam" id="PF00373">
    <property type="entry name" value="FERM_M"/>
    <property type="match status" value="1"/>
</dbReference>
<dbReference type="InterPro" id="IPR000299">
    <property type="entry name" value="FERM_domain"/>
</dbReference>
<evidence type="ECO:0000256" key="1">
    <source>
        <dbReference type="SAM" id="MobiDB-lite"/>
    </source>
</evidence>
<dbReference type="InterPro" id="IPR011993">
    <property type="entry name" value="PH-like_dom_sf"/>
</dbReference>
<protein>
    <submittedName>
        <fullName evidence="5">FERM and PDZ domain-containing protein 3-like</fullName>
    </submittedName>
</protein>
<evidence type="ECO:0000313" key="6">
    <source>
        <dbReference type="Proteomes" id="UP000034805"/>
    </source>
</evidence>
<dbReference type="Pfam" id="PF21989">
    <property type="entry name" value="RA_2"/>
    <property type="match status" value="1"/>
</dbReference>
<feature type="region of interest" description="Disordered" evidence="1">
    <location>
        <begin position="886"/>
        <end position="905"/>
    </location>
</feature>
<evidence type="ECO:0000259" key="4">
    <source>
        <dbReference type="PROSITE" id="PS50200"/>
    </source>
</evidence>
<dbReference type="InterPro" id="IPR036034">
    <property type="entry name" value="PDZ_sf"/>
</dbReference>
<dbReference type="PROSITE" id="PS50106">
    <property type="entry name" value="PDZ"/>
    <property type="match status" value="1"/>
</dbReference>
<dbReference type="CDD" id="cd14473">
    <property type="entry name" value="FERM_B-lobe"/>
    <property type="match status" value="1"/>
</dbReference>
<dbReference type="InterPro" id="IPR035963">
    <property type="entry name" value="FERM_2"/>
</dbReference>
<feature type="domain" description="FERM" evidence="2">
    <location>
        <begin position="186"/>
        <end position="493"/>
    </location>
</feature>
<dbReference type="Proteomes" id="UP000034805">
    <property type="component" value="Unassembled WGS sequence"/>
</dbReference>
<dbReference type="InterPro" id="IPR001478">
    <property type="entry name" value="PDZ"/>
</dbReference>
<dbReference type="CDD" id="cd06769">
    <property type="entry name" value="PDZ_FRMPD1_3_4-like"/>
    <property type="match status" value="1"/>
</dbReference>
<feature type="compositionally biased region" description="Pro residues" evidence="1">
    <location>
        <begin position="696"/>
        <end position="707"/>
    </location>
</feature>
<dbReference type="PROSITE" id="PS50200">
    <property type="entry name" value="RA"/>
    <property type="match status" value="1"/>
</dbReference>
<feature type="non-terminal residue" evidence="5">
    <location>
        <position position="1"/>
    </location>
</feature>
<comment type="caution">
    <text evidence="5">The sequence shown here is derived from an EMBL/GenBank/DDBJ whole genome shotgun (WGS) entry which is preliminary data.</text>
</comment>
<organism evidence="5 6">
    <name type="scientific">Scleropages formosus</name>
    <name type="common">Asian bonytongue</name>
    <name type="synonym">Osteoglossum formosum</name>
    <dbReference type="NCBI Taxonomy" id="113540"/>
    <lineage>
        <taxon>Eukaryota</taxon>
        <taxon>Metazoa</taxon>
        <taxon>Chordata</taxon>
        <taxon>Craniata</taxon>
        <taxon>Vertebrata</taxon>
        <taxon>Euteleostomi</taxon>
        <taxon>Actinopterygii</taxon>
        <taxon>Neopterygii</taxon>
        <taxon>Teleostei</taxon>
        <taxon>Osteoglossocephala</taxon>
        <taxon>Osteoglossomorpha</taxon>
        <taxon>Osteoglossiformes</taxon>
        <taxon>Osteoglossidae</taxon>
        <taxon>Scleropages</taxon>
    </lineage>
</organism>
<dbReference type="EMBL" id="JARO02004246">
    <property type="protein sequence ID" value="KPP68870.1"/>
    <property type="molecule type" value="Genomic_DNA"/>
</dbReference>
<dbReference type="SUPFAM" id="SSF54236">
    <property type="entry name" value="Ubiquitin-like"/>
    <property type="match status" value="1"/>
</dbReference>